<evidence type="ECO:0000256" key="2">
    <source>
        <dbReference type="ARBA" id="ARBA00004370"/>
    </source>
</evidence>
<feature type="modified residue" description="4-aspartylphosphate" evidence="7">
    <location>
        <position position="704"/>
    </location>
</feature>
<dbReference type="InterPro" id="IPR036890">
    <property type="entry name" value="HATPase_C_sf"/>
</dbReference>
<sequence>MRFRTHLVLLVAGALLPVLGLSAALLWREGEEARRAALETLSHQAQAFGATVDREIAGTVRALESAALAIAPAETASPEALRPRLEAMLARNPRWHNMILVRPDGRLALNTLAGPGEALPAASPAPRIAEAAVGRTAISDPFVGSVAQVPLVSVAVPLPAAPGWVLVAAIRTHSFEAVIEEALPPGSLAGLIGANGRFVAHSSTPQGDRTAAPAPRAMADFAATAAPGEVMLTTTQRVTGERVIAVARRLQVAPWTVSVAAPEAVLHKQAGDSLHRLATLGAAALLAALLAAFLAGRHLGRRVHALTRAAEAAGRGEVVRVPAGVAEVDRVAAVLAEAASTVRAREEEARRAGEERARLALEARTRDELRRLNAGLEARVREEVAAREAAQRRAAHAERMQALGQLAGGIAHDFNNVLQAVQGGASLIERRPDDPDGVRRLARMVLEATGRGVTVTRRLLSFARRDELRAEPVEAGALLAGLCEVLTHTLGDGVRCSTEAPPGLPALLADKGQLETVLVNLATNARDAMPEGGTLRFVAAAETVTPDAPHPLGLAPGGYVRVAVSDTGTGMDAATLARVSEPFFTTKPEGRGTGLGLSMARGFAEQSGGAMAVESAPGHGTTVTLWLPEADIPSPMPAARPEAVRPAQARPGRHVLLVDDNDVVRLTVSAELEAAGFQTACAADAAQALSLMEAGVVVDVLVTDLSMPGASGLALIHEAQARRPGLPAILLTGYAGDGAALAVGGAISGAFSLIRKPVSGPHLAERVEALIAARGAISQPEG</sequence>
<dbReference type="Gene3D" id="3.30.565.10">
    <property type="entry name" value="Histidine kinase-like ATPase, C-terminal domain"/>
    <property type="match status" value="1"/>
</dbReference>
<evidence type="ECO:0000313" key="12">
    <source>
        <dbReference type="Proteomes" id="UP001526430"/>
    </source>
</evidence>
<keyword evidence="5" id="KW-0808">Transferase</keyword>
<evidence type="ECO:0000256" key="7">
    <source>
        <dbReference type="PROSITE-ProRule" id="PRU00169"/>
    </source>
</evidence>
<dbReference type="Pfam" id="PF02518">
    <property type="entry name" value="HATPase_c"/>
    <property type="match status" value="1"/>
</dbReference>
<feature type="domain" description="HAMP" evidence="10">
    <location>
        <begin position="297"/>
        <end position="347"/>
    </location>
</feature>
<keyword evidence="4 7" id="KW-0597">Phosphoprotein</keyword>
<reference evidence="11 12" key="1">
    <citation type="submission" date="2022-10" db="EMBL/GenBank/DDBJ databases">
        <title>Roseococcus glaciei nov., sp. nov., isolated from glacier.</title>
        <authorList>
            <person name="Liu Q."/>
            <person name="Xin Y.-H."/>
        </authorList>
    </citation>
    <scope>NUCLEOTIDE SEQUENCE [LARGE SCALE GENOMIC DNA]</scope>
    <source>
        <strain evidence="11 12">MDT2-1-1</strain>
    </source>
</reference>
<feature type="domain" description="Histidine kinase" evidence="8">
    <location>
        <begin position="409"/>
        <end position="631"/>
    </location>
</feature>
<keyword evidence="6" id="KW-0418">Kinase</keyword>
<dbReference type="PROSITE" id="PS50885">
    <property type="entry name" value="HAMP"/>
    <property type="match status" value="1"/>
</dbReference>
<dbReference type="PANTHER" id="PTHR43065:SF49">
    <property type="entry name" value="HISTIDINE KINASE"/>
    <property type="match status" value="1"/>
</dbReference>
<evidence type="ECO:0000259" key="10">
    <source>
        <dbReference type="PROSITE" id="PS50885"/>
    </source>
</evidence>
<gene>
    <name evidence="11" type="ORF">OF850_09980</name>
</gene>
<evidence type="ECO:0000256" key="4">
    <source>
        <dbReference type="ARBA" id="ARBA00022553"/>
    </source>
</evidence>
<dbReference type="Pfam" id="PF00072">
    <property type="entry name" value="Response_reg"/>
    <property type="match status" value="1"/>
</dbReference>
<dbReference type="SMART" id="SM00448">
    <property type="entry name" value="REC"/>
    <property type="match status" value="1"/>
</dbReference>
<dbReference type="PRINTS" id="PR00344">
    <property type="entry name" value="BCTRLSENSOR"/>
</dbReference>
<dbReference type="EC" id="2.7.13.3" evidence="3"/>
<keyword evidence="12" id="KW-1185">Reference proteome</keyword>
<evidence type="ECO:0000256" key="1">
    <source>
        <dbReference type="ARBA" id="ARBA00000085"/>
    </source>
</evidence>
<comment type="catalytic activity">
    <reaction evidence="1">
        <text>ATP + protein L-histidine = ADP + protein N-phospho-L-histidine.</text>
        <dbReference type="EC" id="2.7.13.3"/>
    </reaction>
</comment>
<dbReference type="PROSITE" id="PS50110">
    <property type="entry name" value="RESPONSE_REGULATORY"/>
    <property type="match status" value="1"/>
</dbReference>
<dbReference type="Gene3D" id="1.10.287.130">
    <property type="match status" value="1"/>
</dbReference>
<dbReference type="InterPro" id="IPR003594">
    <property type="entry name" value="HATPase_dom"/>
</dbReference>
<evidence type="ECO:0000256" key="6">
    <source>
        <dbReference type="ARBA" id="ARBA00022777"/>
    </source>
</evidence>
<dbReference type="Gene3D" id="3.40.50.2300">
    <property type="match status" value="1"/>
</dbReference>
<dbReference type="PANTHER" id="PTHR43065">
    <property type="entry name" value="SENSOR HISTIDINE KINASE"/>
    <property type="match status" value="1"/>
</dbReference>
<dbReference type="PROSITE" id="PS50109">
    <property type="entry name" value="HIS_KIN"/>
    <property type="match status" value="1"/>
</dbReference>
<keyword evidence="11" id="KW-0547">Nucleotide-binding</keyword>
<dbReference type="SUPFAM" id="SSF55874">
    <property type="entry name" value="ATPase domain of HSP90 chaperone/DNA topoisomerase II/histidine kinase"/>
    <property type="match status" value="1"/>
</dbReference>
<evidence type="ECO:0000256" key="5">
    <source>
        <dbReference type="ARBA" id="ARBA00022679"/>
    </source>
</evidence>
<dbReference type="InterPro" id="IPR001789">
    <property type="entry name" value="Sig_transdc_resp-reg_receiver"/>
</dbReference>
<dbReference type="InterPro" id="IPR011006">
    <property type="entry name" value="CheY-like_superfamily"/>
</dbReference>
<comment type="subcellular location">
    <subcellularLocation>
        <location evidence="2">Membrane</location>
    </subcellularLocation>
</comment>
<evidence type="ECO:0000313" key="11">
    <source>
        <dbReference type="EMBL" id="MCW8085954.1"/>
    </source>
</evidence>
<dbReference type="SUPFAM" id="SSF52172">
    <property type="entry name" value="CheY-like"/>
    <property type="match status" value="1"/>
</dbReference>
<dbReference type="InterPro" id="IPR003661">
    <property type="entry name" value="HisK_dim/P_dom"/>
</dbReference>
<dbReference type="CDD" id="cd18774">
    <property type="entry name" value="PDC2_HK_sensor"/>
    <property type="match status" value="1"/>
</dbReference>
<dbReference type="CDD" id="cd18773">
    <property type="entry name" value="PDC1_HK_sensor"/>
    <property type="match status" value="1"/>
</dbReference>
<accession>A0ABT3NUX8</accession>
<dbReference type="InterPro" id="IPR005467">
    <property type="entry name" value="His_kinase_dom"/>
</dbReference>
<dbReference type="InterPro" id="IPR036097">
    <property type="entry name" value="HisK_dim/P_sf"/>
</dbReference>
<dbReference type="Gene3D" id="3.30.450.20">
    <property type="entry name" value="PAS domain"/>
    <property type="match status" value="1"/>
</dbReference>
<dbReference type="InterPro" id="IPR003660">
    <property type="entry name" value="HAMP_dom"/>
</dbReference>
<organism evidence="11 12">
    <name type="scientific">Sabulicella glaciei</name>
    <dbReference type="NCBI Taxonomy" id="2984948"/>
    <lineage>
        <taxon>Bacteria</taxon>
        <taxon>Pseudomonadati</taxon>
        <taxon>Pseudomonadota</taxon>
        <taxon>Alphaproteobacteria</taxon>
        <taxon>Acetobacterales</taxon>
        <taxon>Acetobacteraceae</taxon>
        <taxon>Sabulicella</taxon>
    </lineage>
</organism>
<dbReference type="InterPro" id="IPR004358">
    <property type="entry name" value="Sig_transdc_His_kin-like_C"/>
</dbReference>
<feature type="domain" description="Response regulatory" evidence="9">
    <location>
        <begin position="654"/>
        <end position="771"/>
    </location>
</feature>
<dbReference type="SMART" id="SM00387">
    <property type="entry name" value="HATPase_c"/>
    <property type="match status" value="1"/>
</dbReference>
<dbReference type="EMBL" id="JAPFQI010000006">
    <property type="protein sequence ID" value="MCW8085954.1"/>
    <property type="molecule type" value="Genomic_DNA"/>
</dbReference>
<evidence type="ECO:0000259" key="9">
    <source>
        <dbReference type="PROSITE" id="PS50110"/>
    </source>
</evidence>
<dbReference type="GO" id="GO:0005524">
    <property type="term" value="F:ATP binding"/>
    <property type="evidence" value="ECO:0007669"/>
    <property type="project" value="UniProtKB-KW"/>
</dbReference>
<name>A0ABT3NUX8_9PROT</name>
<proteinExistence type="predicted"/>
<comment type="caution">
    <text evidence="11">The sequence shown here is derived from an EMBL/GenBank/DDBJ whole genome shotgun (WGS) entry which is preliminary data.</text>
</comment>
<keyword evidence="11" id="KW-0067">ATP-binding</keyword>
<dbReference type="SMART" id="SM00388">
    <property type="entry name" value="HisKA"/>
    <property type="match status" value="1"/>
</dbReference>
<dbReference type="Proteomes" id="UP001526430">
    <property type="component" value="Unassembled WGS sequence"/>
</dbReference>
<protein>
    <recommendedName>
        <fullName evidence="3">histidine kinase</fullName>
        <ecNumber evidence="3">2.7.13.3</ecNumber>
    </recommendedName>
</protein>
<dbReference type="SUPFAM" id="SSF47384">
    <property type="entry name" value="Homodimeric domain of signal transducing histidine kinase"/>
    <property type="match status" value="1"/>
</dbReference>
<evidence type="ECO:0000259" key="8">
    <source>
        <dbReference type="PROSITE" id="PS50109"/>
    </source>
</evidence>
<evidence type="ECO:0000256" key="3">
    <source>
        <dbReference type="ARBA" id="ARBA00012438"/>
    </source>
</evidence>